<keyword evidence="3 6" id="KW-0694">RNA-binding</keyword>
<organism evidence="8 9">
    <name type="scientific">Natronorubrum sediminis</name>
    <dbReference type="NCBI Taxonomy" id="640943"/>
    <lineage>
        <taxon>Archaea</taxon>
        <taxon>Methanobacteriati</taxon>
        <taxon>Methanobacteriota</taxon>
        <taxon>Stenosarchaea group</taxon>
        <taxon>Halobacteria</taxon>
        <taxon>Halobacteriales</taxon>
        <taxon>Natrialbaceae</taxon>
        <taxon>Natronorubrum</taxon>
    </lineage>
</organism>
<proteinExistence type="inferred from homology"/>
<dbReference type="RefSeq" id="WP_090506711.1">
    <property type="nucleotide sequence ID" value="NZ_FNWL01000002.1"/>
</dbReference>
<dbReference type="AlphaFoldDB" id="A0A1H6FWL6"/>
<evidence type="ECO:0000313" key="8">
    <source>
        <dbReference type="EMBL" id="SEH14822.1"/>
    </source>
</evidence>
<dbReference type="Proteomes" id="UP000199112">
    <property type="component" value="Unassembled WGS sequence"/>
</dbReference>
<sequence length="250" mass="26830">MDATVRDLDGDDAGSVELPAVFETNYRPDLIARAVNVSQANRKQAYGADEFAGKRTPAESFGSGRGMAHVPRQDGRARRVPQAVKGRKAHPPKAEKDQTESINTKAKKLAVRSAIAATTDAELVAERGHAFDEDAELPVVVDDEFEDLQKTSEVVEFLEAAGLADDIERADDGRNVRSGRGKTRGRKYQTPKSILFVTSSETGPSRAARNLAGADVATAAEVNAEDLAPGTQAGRLTVWTESALEEVADR</sequence>
<dbReference type="SUPFAM" id="SSF52166">
    <property type="entry name" value="Ribosomal protein L4"/>
    <property type="match status" value="1"/>
</dbReference>
<dbReference type="GO" id="GO:1990904">
    <property type="term" value="C:ribonucleoprotein complex"/>
    <property type="evidence" value="ECO:0007669"/>
    <property type="project" value="UniProtKB-KW"/>
</dbReference>
<dbReference type="InterPro" id="IPR013000">
    <property type="entry name" value="Ribosomal_uL4_euk/arc_CS"/>
</dbReference>
<dbReference type="Pfam" id="PF00573">
    <property type="entry name" value="Ribosomal_L4"/>
    <property type="match status" value="1"/>
</dbReference>
<evidence type="ECO:0000256" key="2">
    <source>
        <dbReference type="ARBA" id="ARBA00022730"/>
    </source>
</evidence>
<evidence type="ECO:0000256" key="7">
    <source>
        <dbReference type="SAM" id="MobiDB-lite"/>
    </source>
</evidence>
<evidence type="ECO:0000256" key="4">
    <source>
        <dbReference type="ARBA" id="ARBA00022980"/>
    </source>
</evidence>
<keyword evidence="9" id="KW-1185">Reference proteome</keyword>
<comment type="subunit">
    <text evidence="6">Part of the 50S ribosomal subunit.</text>
</comment>
<evidence type="ECO:0000256" key="1">
    <source>
        <dbReference type="ARBA" id="ARBA00010528"/>
    </source>
</evidence>
<dbReference type="InterPro" id="IPR002136">
    <property type="entry name" value="Ribosomal_uL4"/>
</dbReference>
<dbReference type="PROSITE" id="PS00939">
    <property type="entry name" value="RIBOSOMAL_L1E"/>
    <property type="match status" value="1"/>
</dbReference>
<dbReference type="GO" id="GO:0003735">
    <property type="term" value="F:structural constituent of ribosome"/>
    <property type="evidence" value="ECO:0007669"/>
    <property type="project" value="InterPro"/>
</dbReference>
<dbReference type="NCBIfam" id="TIGR03672">
    <property type="entry name" value="rpl4p_arch"/>
    <property type="match status" value="1"/>
</dbReference>
<dbReference type="InterPro" id="IPR045240">
    <property type="entry name" value="Ribosomal_uL4_euk/arch"/>
</dbReference>
<gene>
    <name evidence="6" type="primary">rpl4</name>
    <name evidence="8" type="ORF">SAMN04487967_1785</name>
</gene>
<evidence type="ECO:0000256" key="5">
    <source>
        <dbReference type="ARBA" id="ARBA00023274"/>
    </source>
</evidence>
<dbReference type="Gene3D" id="3.40.1370.10">
    <property type="match status" value="1"/>
</dbReference>
<feature type="region of interest" description="Disordered" evidence="7">
    <location>
        <begin position="38"/>
        <end position="105"/>
    </location>
</feature>
<protein>
    <recommendedName>
        <fullName evidence="6">Large ribosomal subunit protein uL4</fullName>
    </recommendedName>
</protein>
<dbReference type="OrthoDB" id="10737at2157"/>
<keyword evidence="5 6" id="KW-0687">Ribonucleoprotein</keyword>
<dbReference type="EMBL" id="FNWL01000002">
    <property type="protein sequence ID" value="SEH14822.1"/>
    <property type="molecule type" value="Genomic_DNA"/>
</dbReference>
<name>A0A1H6FWL6_9EURY</name>
<comment type="function">
    <text evidence="6">One of the primary rRNA binding proteins, this protein initially binds near the 5'-end of the 23S rRNA. It is important during the early stages of 50S assembly. It makes multiple contacts with different domains of the 23S rRNA in the assembled 50S subunit and ribosome.</text>
</comment>
<evidence type="ECO:0000256" key="3">
    <source>
        <dbReference type="ARBA" id="ARBA00022884"/>
    </source>
</evidence>
<evidence type="ECO:0000256" key="6">
    <source>
        <dbReference type="HAMAP-Rule" id="MF_01328"/>
    </source>
</evidence>
<dbReference type="InterPro" id="IPR023574">
    <property type="entry name" value="Ribosomal_uL4_dom_sf"/>
</dbReference>
<evidence type="ECO:0000313" key="9">
    <source>
        <dbReference type="Proteomes" id="UP000199112"/>
    </source>
</evidence>
<dbReference type="PANTHER" id="PTHR19431">
    <property type="entry name" value="60S RIBOSOMAL PROTEIN L4"/>
    <property type="match status" value="1"/>
</dbReference>
<reference evidence="9" key="1">
    <citation type="submission" date="2016-10" db="EMBL/GenBank/DDBJ databases">
        <authorList>
            <person name="Varghese N."/>
            <person name="Submissions S."/>
        </authorList>
    </citation>
    <scope>NUCLEOTIDE SEQUENCE [LARGE SCALE GENOMIC DNA]</scope>
    <source>
        <strain evidence="9">CGMCC 1.8981</strain>
    </source>
</reference>
<keyword evidence="4 6" id="KW-0689">Ribosomal protein</keyword>
<comment type="similarity">
    <text evidence="1 6">Belongs to the universal ribosomal protein uL4 family.</text>
</comment>
<comment type="function">
    <text evidence="6">Forms part of the polypeptide exit tunnel.</text>
</comment>
<dbReference type="GO" id="GO:0005840">
    <property type="term" value="C:ribosome"/>
    <property type="evidence" value="ECO:0007669"/>
    <property type="project" value="UniProtKB-KW"/>
</dbReference>
<dbReference type="GO" id="GO:0006412">
    <property type="term" value="P:translation"/>
    <property type="evidence" value="ECO:0007669"/>
    <property type="project" value="UniProtKB-UniRule"/>
</dbReference>
<accession>A0A1H6FWL6</accession>
<dbReference type="HAMAP" id="MF_01328_A">
    <property type="entry name" value="Ribosomal_uL4_A"/>
    <property type="match status" value="1"/>
</dbReference>
<keyword evidence="2 6" id="KW-0699">rRNA-binding</keyword>
<dbReference type="GO" id="GO:0019843">
    <property type="term" value="F:rRNA binding"/>
    <property type="evidence" value="ECO:0007669"/>
    <property type="project" value="UniProtKB-UniRule"/>
</dbReference>
<dbReference type="InterPro" id="IPR019970">
    <property type="entry name" value="Ribosomall_uL4-arc"/>
</dbReference>